<dbReference type="RefSeq" id="WP_090022254.1">
    <property type="nucleotide sequence ID" value="NZ_FOVD01000001.1"/>
</dbReference>
<organism evidence="2 3">
    <name type="scientific">Chryseobacterium oleae</name>
    <dbReference type="NCBI Taxonomy" id="491207"/>
    <lineage>
        <taxon>Bacteria</taxon>
        <taxon>Pseudomonadati</taxon>
        <taxon>Bacteroidota</taxon>
        <taxon>Flavobacteriia</taxon>
        <taxon>Flavobacteriales</taxon>
        <taxon>Weeksellaceae</taxon>
        <taxon>Chryseobacterium group</taxon>
        <taxon>Chryseobacterium</taxon>
    </lineage>
</organism>
<evidence type="ECO:0000259" key="1">
    <source>
        <dbReference type="Pfam" id="PF19783"/>
    </source>
</evidence>
<sequence length="323" mass="37261">MKTLRRVLVPLAMFPLKNIAYTQKRDSIPLKVRAYFADKFPQNRDLNIEFTQTAPFQFSSKLDGKDLPDNKVKSFQQLNTSANIYLVKKKTWLLSTSLNYRYTAFNTEKPIMAETDRKNDFHYHSEGINFSYFSKLFNKVAIYSATASVDGSNQHFERIRGMVTAAVVLKATPKTKMLIGIAGFIDPSAQVPILPIFTYENRFNNGWMLDILLPKKILVRKDIFANGRISLGTEMDNTSFYMYKNDRTYEFRQLEINSGAIYEHNLGSNFIGTLKTGIRAVPRARAFDKEESFKDYIFEATYKPSFYFNVGISYNPFGKPRTK</sequence>
<dbReference type="InterPro" id="IPR046235">
    <property type="entry name" value="DUF6268"/>
</dbReference>
<evidence type="ECO:0000313" key="2">
    <source>
        <dbReference type="EMBL" id="SFN00975.1"/>
    </source>
</evidence>
<reference evidence="3" key="1">
    <citation type="submission" date="2016-10" db="EMBL/GenBank/DDBJ databases">
        <authorList>
            <person name="Varghese N."/>
            <person name="Submissions S."/>
        </authorList>
    </citation>
    <scope>NUCLEOTIDE SEQUENCE [LARGE SCALE GENOMIC DNA]</scope>
    <source>
        <strain evidence="3">DSM 25575</strain>
    </source>
</reference>
<dbReference type="AlphaFoldDB" id="A0A1I4VII7"/>
<proteinExistence type="predicted"/>
<dbReference type="EMBL" id="FOVD01000001">
    <property type="protein sequence ID" value="SFN00975.1"/>
    <property type="molecule type" value="Genomic_DNA"/>
</dbReference>
<dbReference type="Pfam" id="PF19783">
    <property type="entry name" value="DUF6268"/>
    <property type="match status" value="1"/>
</dbReference>
<accession>A0A1I4VII7</accession>
<protein>
    <recommendedName>
        <fullName evidence="1">DUF6268 domain-containing protein</fullName>
    </recommendedName>
</protein>
<keyword evidence="3" id="KW-1185">Reference proteome</keyword>
<dbReference type="Proteomes" id="UP000198769">
    <property type="component" value="Unassembled WGS sequence"/>
</dbReference>
<feature type="domain" description="DUF6268" evidence="1">
    <location>
        <begin position="73"/>
        <end position="315"/>
    </location>
</feature>
<dbReference type="OrthoDB" id="1027207at2"/>
<evidence type="ECO:0000313" key="3">
    <source>
        <dbReference type="Proteomes" id="UP000198769"/>
    </source>
</evidence>
<gene>
    <name evidence="2" type="ORF">SAMN05421594_0336</name>
</gene>
<name>A0A1I4VII7_CHROL</name>